<feature type="repeat" description="TPR" evidence="4">
    <location>
        <begin position="127"/>
        <end position="160"/>
    </location>
</feature>
<gene>
    <name evidence="7" type="ORF">F7231_22455</name>
</gene>
<reference evidence="7" key="1">
    <citation type="submission" date="2024-05" db="EMBL/GenBank/DDBJ databases">
        <authorList>
            <person name="Jung D.-H."/>
        </authorList>
    </citation>
    <scope>NUCLEOTIDE SEQUENCE</scope>
    <source>
        <strain evidence="7">JA-25</strain>
    </source>
</reference>
<evidence type="ECO:0000313" key="7">
    <source>
        <dbReference type="EMBL" id="NID12951.1"/>
    </source>
</evidence>
<keyword evidence="8" id="KW-1185">Reference proteome</keyword>
<dbReference type="EMBL" id="WAEL01000009">
    <property type="protein sequence ID" value="NID12951.1"/>
    <property type="molecule type" value="Genomic_DNA"/>
</dbReference>
<evidence type="ECO:0000256" key="2">
    <source>
        <dbReference type="ARBA" id="ARBA00012438"/>
    </source>
</evidence>
<dbReference type="PANTHER" id="PTHR43065">
    <property type="entry name" value="SENSOR HISTIDINE KINASE"/>
    <property type="match status" value="1"/>
</dbReference>
<evidence type="ECO:0000313" key="8">
    <source>
        <dbReference type="Proteomes" id="UP000606008"/>
    </source>
</evidence>
<dbReference type="Pfam" id="PF13424">
    <property type="entry name" value="TPR_12"/>
    <property type="match status" value="2"/>
</dbReference>
<keyword evidence="5" id="KW-1133">Transmembrane helix</keyword>
<dbReference type="InterPro" id="IPR036097">
    <property type="entry name" value="HisK_dim/P_sf"/>
</dbReference>
<dbReference type="Gene3D" id="1.10.287.130">
    <property type="match status" value="1"/>
</dbReference>
<evidence type="ECO:0000256" key="1">
    <source>
        <dbReference type="ARBA" id="ARBA00000085"/>
    </source>
</evidence>
<dbReference type="InterPro" id="IPR036890">
    <property type="entry name" value="HATPase_C_sf"/>
</dbReference>
<evidence type="ECO:0000256" key="4">
    <source>
        <dbReference type="PROSITE-ProRule" id="PRU00339"/>
    </source>
</evidence>
<sequence length="677" mass="75159">MRGGMSKVYYLVVGLFFVANLSAFCQNQQLADSLAVIYQKNTLEGTARLDLLRKLAFNEVKDLARALRYAEELIRLARQAGNYPSLHSGYLQKGNKKRLLGNLDEALEAYIKSAEAAKKTAYSLGEGTAYMAIADLYSISGNHANAMTYYDKAIAILKNADNSVLLGSAFLNAGDEYLSHKNYKSALLYFSESGKIFDKANYKIGKAYNLGNIGMVYANTGKNELAEKNINEAIQLLEELKDVYPISVYLLSMADIYLDKGHQSVALTYAQRSLTLAQRYGLKQQISDANLKLSKIYETAGDSGRSLAYYKRHIVYRDSVNNVKSIQKMADLRTDYEIAQKQVEVDLLNQEKKNQRIILISLFIILGLGAIILVTLYRYNNALKRQKAEIDRKSSQLETSLTDLRTTQTQLVQREKMASLGELTAGIAHEIQNPLNFVTNFSDLSTDLLDELKEEALANRTDDVLAIANDLSLNLAKIAHHGGRASAIVRGMLEHSRSSTGEQRPTDLNALANEYLKIAYHGLLVKDNDFACELVKEFDPDLPQLSIVPQEIGRVLLNLYTNAFYAVQQQRRALQAKPSGELTPYQCILTIKSMRINGYVQLRVGDNGTGIPEPIRAKIFQPFFTTKPTGEGTGLGLSLSYDIITKGHGGDLMVNSQEGKGSEFIIQLPITTPGTQS</sequence>
<dbReference type="InterPro" id="IPR005467">
    <property type="entry name" value="His_kinase_dom"/>
</dbReference>
<dbReference type="SUPFAM" id="SSF55874">
    <property type="entry name" value="ATPase domain of HSP90 chaperone/DNA topoisomerase II/histidine kinase"/>
    <property type="match status" value="1"/>
</dbReference>
<dbReference type="SMART" id="SM00388">
    <property type="entry name" value="HisKA"/>
    <property type="match status" value="1"/>
</dbReference>
<dbReference type="Proteomes" id="UP000606008">
    <property type="component" value="Unassembled WGS sequence"/>
</dbReference>
<dbReference type="InterPro" id="IPR011990">
    <property type="entry name" value="TPR-like_helical_dom_sf"/>
</dbReference>
<dbReference type="InterPro" id="IPR003661">
    <property type="entry name" value="HisK_dim/P_dom"/>
</dbReference>
<dbReference type="InterPro" id="IPR019734">
    <property type="entry name" value="TPR_rpt"/>
</dbReference>
<feature type="domain" description="Histidine kinase" evidence="6">
    <location>
        <begin position="426"/>
        <end position="672"/>
    </location>
</feature>
<dbReference type="PANTHER" id="PTHR43065:SF42">
    <property type="entry name" value="TWO-COMPONENT SENSOR PPRA"/>
    <property type="match status" value="1"/>
</dbReference>
<comment type="caution">
    <text evidence="7">The sequence shown here is derived from an EMBL/GenBank/DDBJ whole genome shotgun (WGS) entry which is preliminary data.</text>
</comment>
<evidence type="ECO:0000259" key="6">
    <source>
        <dbReference type="PROSITE" id="PS50109"/>
    </source>
</evidence>
<evidence type="ECO:0000256" key="5">
    <source>
        <dbReference type="SAM" id="Phobius"/>
    </source>
</evidence>
<organism evidence="7 8">
    <name type="scientific">Fibrivirga algicola</name>
    <dbReference type="NCBI Taxonomy" id="2950420"/>
    <lineage>
        <taxon>Bacteria</taxon>
        <taxon>Pseudomonadati</taxon>
        <taxon>Bacteroidota</taxon>
        <taxon>Cytophagia</taxon>
        <taxon>Cytophagales</taxon>
        <taxon>Spirosomataceae</taxon>
        <taxon>Fibrivirga</taxon>
    </lineage>
</organism>
<keyword evidence="5" id="KW-0812">Transmembrane</keyword>
<dbReference type="CDD" id="cd00082">
    <property type="entry name" value="HisKA"/>
    <property type="match status" value="1"/>
</dbReference>
<dbReference type="PROSITE" id="PS50005">
    <property type="entry name" value="TPR"/>
    <property type="match status" value="1"/>
</dbReference>
<dbReference type="Gene3D" id="1.25.40.10">
    <property type="entry name" value="Tetratricopeptide repeat domain"/>
    <property type="match status" value="1"/>
</dbReference>
<dbReference type="SUPFAM" id="SSF47384">
    <property type="entry name" value="Homodimeric domain of signal transducing histidine kinase"/>
    <property type="match status" value="1"/>
</dbReference>
<dbReference type="InterPro" id="IPR003594">
    <property type="entry name" value="HATPase_dom"/>
</dbReference>
<dbReference type="Pfam" id="PF02518">
    <property type="entry name" value="HATPase_c"/>
    <property type="match status" value="1"/>
</dbReference>
<dbReference type="SMART" id="SM00387">
    <property type="entry name" value="HATPase_c"/>
    <property type="match status" value="1"/>
</dbReference>
<proteinExistence type="predicted"/>
<dbReference type="InterPro" id="IPR004358">
    <property type="entry name" value="Sig_transdc_His_kin-like_C"/>
</dbReference>
<feature type="transmembrane region" description="Helical" evidence="5">
    <location>
        <begin position="357"/>
        <end position="377"/>
    </location>
</feature>
<dbReference type="SMART" id="SM00028">
    <property type="entry name" value="TPR"/>
    <property type="match status" value="6"/>
</dbReference>
<dbReference type="PRINTS" id="PR00344">
    <property type="entry name" value="BCTRLSENSOR"/>
</dbReference>
<keyword evidence="3" id="KW-0597">Phosphoprotein</keyword>
<name>A0ABX0QNV2_9BACT</name>
<dbReference type="SUPFAM" id="SSF48452">
    <property type="entry name" value="TPR-like"/>
    <property type="match status" value="2"/>
</dbReference>
<dbReference type="Gene3D" id="3.30.565.10">
    <property type="entry name" value="Histidine kinase-like ATPase, C-terminal domain"/>
    <property type="match status" value="1"/>
</dbReference>
<protein>
    <recommendedName>
        <fullName evidence="2">histidine kinase</fullName>
        <ecNumber evidence="2">2.7.13.3</ecNumber>
    </recommendedName>
</protein>
<keyword evidence="5" id="KW-0472">Membrane</keyword>
<evidence type="ECO:0000256" key="3">
    <source>
        <dbReference type="ARBA" id="ARBA00022553"/>
    </source>
</evidence>
<keyword evidence="4" id="KW-0802">TPR repeat</keyword>
<accession>A0ABX0QNV2</accession>
<comment type="catalytic activity">
    <reaction evidence="1">
        <text>ATP + protein L-histidine = ADP + protein N-phospho-L-histidine.</text>
        <dbReference type="EC" id="2.7.13.3"/>
    </reaction>
</comment>
<dbReference type="EC" id="2.7.13.3" evidence="2"/>
<dbReference type="PROSITE" id="PS50109">
    <property type="entry name" value="HIS_KIN"/>
    <property type="match status" value="1"/>
</dbReference>